<keyword evidence="1" id="KW-0175">Coiled coil</keyword>
<gene>
    <name evidence="3" type="ORF">LSUE1_G004756</name>
</gene>
<feature type="region of interest" description="Disordered" evidence="2">
    <location>
        <begin position="74"/>
        <end position="148"/>
    </location>
</feature>
<evidence type="ECO:0000313" key="3">
    <source>
        <dbReference type="EMBL" id="TVY83173.1"/>
    </source>
</evidence>
<keyword evidence="4" id="KW-1185">Reference proteome</keyword>
<dbReference type="AlphaFoldDB" id="A0A8T9CKB5"/>
<evidence type="ECO:0000256" key="1">
    <source>
        <dbReference type="SAM" id="Coils"/>
    </source>
</evidence>
<sequence>MERLPSDSFEHFSSRPLLKASLRNTLSASHNFTPDASRNSSLQKVWADDYYADDFAGGISLSFDHNIPCPPAPAILTSHASSRSIPPADEEPPPAREPRIHQRSLTELLPFRASRQNSKSPERSPVKQNLEDEFMPTLTGDGPSGSIRVADKSKGGIASWFSGSSAPVSLGVPVGEKELPTPPSSSRPTSPDEALEYDPIQTTASIVNVQLLLLPENPQPRQIQLPADMLNEDEFLSLDVKKALFPQGSSQDPFSPAAYKNLLMNAEGLLLKMQNAYKLRTRSLHELRADHSALGEEEEEAATRAENFRTQLEGMATRVAQRDAAIVDLTAQLAKEKKARADEKQARELSVALVKSNARASYTGVPDRSTEDLGIANAKSPIQDRDKWRGSADMSIGSDWDSDSVFSRARSPTFTMSTMGDTPEIGQAEFGRMVVNTNPPTDRPKVALQQKSTFQKILQNIAPAADEKTEEKAEEDKYEEIGVSDEGCKNCRGNNSSVAWNTVSVLRVENRELKVRVAELDEAVEDALLMCDKNHPR</sequence>
<feature type="region of interest" description="Disordered" evidence="2">
    <location>
        <begin position="171"/>
        <end position="194"/>
    </location>
</feature>
<organism evidence="3 4">
    <name type="scientific">Lachnellula suecica</name>
    <dbReference type="NCBI Taxonomy" id="602035"/>
    <lineage>
        <taxon>Eukaryota</taxon>
        <taxon>Fungi</taxon>
        <taxon>Dikarya</taxon>
        <taxon>Ascomycota</taxon>
        <taxon>Pezizomycotina</taxon>
        <taxon>Leotiomycetes</taxon>
        <taxon>Helotiales</taxon>
        <taxon>Lachnaceae</taxon>
        <taxon>Lachnellula</taxon>
    </lineage>
</organism>
<dbReference type="EMBL" id="QGMK01000222">
    <property type="protein sequence ID" value="TVY83173.1"/>
    <property type="molecule type" value="Genomic_DNA"/>
</dbReference>
<accession>A0A8T9CKB5</accession>
<dbReference type="Proteomes" id="UP000469558">
    <property type="component" value="Unassembled WGS sequence"/>
</dbReference>
<reference evidence="3 4" key="1">
    <citation type="submission" date="2018-05" db="EMBL/GenBank/DDBJ databases">
        <title>Genome sequencing and assembly of the regulated plant pathogen Lachnellula willkommii and related sister species for the development of diagnostic species identification markers.</title>
        <authorList>
            <person name="Giroux E."/>
            <person name="Bilodeau G."/>
        </authorList>
    </citation>
    <scope>NUCLEOTIDE SEQUENCE [LARGE SCALE GENOMIC DNA]</scope>
    <source>
        <strain evidence="3 4">CBS 268.59</strain>
    </source>
</reference>
<evidence type="ECO:0000313" key="4">
    <source>
        <dbReference type="Proteomes" id="UP000469558"/>
    </source>
</evidence>
<feature type="coiled-coil region" evidence="1">
    <location>
        <begin position="503"/>
        <end position="530"/>
    </location>
</feature>
<proteinExistence type="predicted"/>
<dbReference type="OrthoDB" id="5377009at2759"/>
<protein>
    <submittedName>
        <fullName evidence="3">Uncharacterized protein</fullName>
    </submittedName>
</protein>
<name>A0A8T9CKB5_9HELO</name>
<evidence type="ECO:0000256" key="2">
    <source>
        <dbReference type="SAM" id="MobiDB-lite"/>
    </source>
</evidence>
<comment type="caution">
    <text evidence="3">The sequence shown here is derived from an EMBL/GenBank/DDBJ whole genome shotgun (WGS) entry which is preliminary data.</text>
</comment>